<reference evidence="1" key="1">
    <citation type="journal article" date="2015" name="Nature">
        <title>Complex archaea that bridge the gap between prokaryotes and eukaryotes.</title>
        <authorList>
            <person name="Spang A."/>
            <person name="Saw J.H."/>
            <person name="Jorgensen S.L."/>
            <person name="Zaremba-Niedzwiedzka K."/>
            <person name="Martijn J."/>
            <person name="Lind A.E."/>
            <person name="van Eijk R."/>
            <person name="Schleper C."/>
            <person name="Guy L."/>
            <person name="Ettema T.J."/>
        </authorList>
    </citation>
    <scope>NUCLEOTIDE SEQUENCE</scope>
</reference>
<protein>
    <submittedName>
        <fullName evidence="1">Uncharacterized protein</fullName>
    </submittedName>
</protein>
<organism evidence="1">
    <name type="scientific">marine sediment metagenome</name>
    <dbReference type="NCBI Taxonomy" id="412755"/>
    <lineage>
        <taxon>unclassified sequences</taxon>
        <taxon>metagenomes</taxon>
        <taxon>ecological metagenomes</taxon>
    </lineage>
</organism>
<dbReference type="AlphaFoldDB" id="A0A0F9DFI9"/>
<sequence>EQVRVEPITYDNRLIDQQQTDWLFFARGVLGQ</sequence>
<name>A0A0F9DFI9_9ZZZZ</name>
<proteinExistence type="predicted"/>
<dbReference type="EMBL" id="LAZR01029165">
    <property type="protein sequence ID" value="KKL60379.1"/>
    <property type="molecule type" value="Genomic_DNA"/>
</dbReference>
<evidence type="ECO:0000313" key="1">
    <source>
        <dbReference type="EMBL" id="KKL60379.1"/>
    </source>
</evidence>
<gene>
    <name evidence="1" type="ORF">LCGC14_2205890</name>
</gene>
<comment type="caution">
    <text evidence="1">The sequence shown here is derived from an EMBL/GenBank/DDBJ whole genome shotgun (WGS) entry which is preliminary data.</text>
</comment>
<feature type="non-terminal residue" evidence="1">
    <location>
        <position position="1"/>
    </location>
</feature>
<accession>A0A0F9DFI9</accession>